<comment type="caution">
    <text evidence="2">The sequence shown here is derived from an EMBL/GenBank/DDBJ whole genome shotgun (WGS) entry which is preliminary data.</text>
</comment>
<sequence>MTLWPSKPTVLLILALTAAMLTLFLLMYLVPGLTRTDSHRPVGDLFLADWRVLLGSPLPSCSGWQDLGASTSPGPGGARHDLERHDGIPTGLEGDEGREFFSMYHHMINYIDSVFEDAMGQQIDLEHPVAPGTSTTPTKKGPILLGRAQPVRFFMEQAYSAYLKADEKKPTSFRYPLGKFANIYSVVGQEVYRKVALVNSSFHTALNPRASRPP</sequence>
<dbReference type="AlphaFoldDB" id="A0A5B7DUC9"/>
<organism evidence="2 3">
    <name type="scientific">Portunus trituberculatus</name>
    <name type="common">Swimming crab</name>
    <name type="synonym">Neptunus trituberculatus</name>
    <dbReference type="NCBI Taxonomy" id="210409"/>
    <lineage>
        <taxon>Eukaryota</taxon>
        <taxon>Metazoa</taxon>
        <taxon>Ecdysozoa</taxon>
        <taxon>Arthropoda</taxon>
        <taxon>Crustacea</taxon>
        <taxon>Multicrustacea</taxon>
        <taxon>Malacostraca</taxon>
        <taxon>Eumalacostraca</taxon>
        <taxon>Eucarida</taxon>
        <taxon>Decapoda</taxon>
        <taxon>Pleocyemata</taxon>
        <taxon>Brachyura</taxon>
        <taxon>Eubrachyura</taxon>
        <taxon>Portunoidea</taxon>
        <taxon>Portunidae</taxon>
        <taxon>Portuninae</taxon>
        <taxon>Portunus</taxon>
    </lineage>
</organism>
<protein>
    <submittedName>
        <fullName evidence="2">Uncharacterized protein</fullName>
    </submittedName>
</protein>
<reference evidence="2 3" key="1">
    <citation type="submission" date="2019-05" db="EMBL/GenBank/DDBJ databases">
        <title>Another draft genome of Portunus trituberculatus and its Hox gene families provides insights of decapod evolution.</title>
        <authorList>
            <person name="Jeong J.-H."/>
            <person name="Song I."/>
            <person name="Kim S."/>
            <person name="Choi T."/>
            <person name="Kim D."/>
            <person name="Ryu S."/>
            <person name="Kim W."/>
        </authorList>
    </citation>
    <scope>NUCLEOTIDE SEQUENCE [LARGE SCALE GENOMIC DNA]</scope>
    <source>
        <tissue evidence="2">Muscle</tissue>
    </source>
</reference>
<keyword evidence="3" id="KW-1185">Reference proteome</keyword>
<keyword evidence="1" id="KW-0812">Transmembrane</keyword>
<dbReference type="EMBL" id="VSRR010001390">
    <property type="protein sequence ID" value="MPC24915.1"/>
    <property type="molecule type" value="Genomic_DNA"/>
</dbReference>
<gene>
    <name evidence="2" type="ORF">E2C01_018009</name>
</gene>
<evidence type="ECO:0000313" key="2">
    <source>
        <dbReference type="EMBL" id="MPC24915.1"/>
    </source>
</evidence>
<evidence type="ECO:0000256" key="1">
    <source>
        <dbReference type="SAM" id="Phobius"/>
    </source>
</evidence>
<keyword evidence="1" id="KW-1133">Transmembrane helix</keyword>
<name>A0A5B7DUC9_PORTR</name>
<proteinExistence type="predicted"/>
<evidence type="ECO:0000313" key="3">
    <source>
        <dbReference type="Proteomes" id="UP000324222"/>
    </source>
</evidence>
<accession>A0A5B7DUC9</accession>
<feature type="transmembrane region" description="Helical" evidence="1">
    <location>
        <begin position="12"/>
        <end position="30"/>
    </location>
</feature>
<keyword evidence="1" id="KW-0472">Membrane</keyword>
<dbReference type="Proteomes" id="UP000324222">
    <property type="component" value="Unassembled WGS sequence"/>
</dbReference>